<dbReference type="RefSeq" id="WP_133542987.1">
    <property type="nucleotide sequence ID" value="NZ_SNYQ01000001.1"/>
</dbReference>
<name>A0A4R6VFX3_9PAST</name>
<organism evidence="2 3">
    <name type="scientific">Mesocricetibacter intestinalis</name>
    <dbReference type="NCBI Taxonomy" id="1521930"/>
    <lineage>
        <taxon>Bacteria</taxon>
        <taxon>Pseudomonadati</taxon>
        <taxon>Pseudomonadota</taxon>
        <taxon>Gammaproteobacteria</taxon>
        <taxon>Pasteurellales</taxon>
        <taxon>Pasteurellaceae</taxon>
        <taxon>Mesocricetibacter</taxon>
    </lineage>
</organism>
<evidence type="ECO:0008006" key="4">
    <source>
        <dbReference type="Google" id="ProtNLM"/>
    </source>
</evidence>
<dbReference type="OrthoDB" id="5678031at2"/>
<keyword evidence="3" id="KW-1185">Reference proteome</keyword>
<sequence>MNKKLQALFVSAATVFASATVFANQVPEVVYQPKDAQLIKQQHKHNGEYEATYSLPGNDVRPLAQEVEAYAKSKGFNVVKSEIRPDDAEFTFRRDRQELEVSIEAEKNNLIEYEVDFEIN</sequence>
<feature type="signal peptide" evidence="1">
    <location>
        <begin position="1"/>
        <end position="23"/>
    </location>
</feature>
<accession>A0A4R6VFX3</accession>
<comment type="caution">
    <text evidence="2">The sequence shown here is derived from an EMBL/GenBank/DDBJ whole genome shotgun (WGS) entry which is preliminary data.</text>
</comment>
<evidence type="ECO:0000256" key="1">
    <source>
        <dbReference type="SAM" id="SignalP"/>
    </source>
</evidence>
<reference evidence="2 3" key="1">
    <citation type="submission" date="2019-03" db="EMBL/GenBank/DDBJ databases">
        <title>Genomic Encyclopedia of Type Strains, Phase IV (KMG-IV): sequencing the most valuable type-strain genomes for metagenomic binning, comparative biology and taxonomic classification.</title>
        <authorList>
            <person name="Goeker M."/>
        </authorList>
    </citation>
    <scope>NUCLEOTIDE SEQUENCE [LARGE SCALE GENOMIC DNA]</scope>
    <source>
        <strain evidence="2 3">DSM 28403</strain>
    </source>
</reference>
<keyword evidence="1" id="KW-0732">Signal</keyword>
<evidence type="ECO:0000313" key="3">
    <source>
        <dbReference type="Proteomes" id="UP000295657"/>
    </source>
</evidence>
<dbReference type="Proteomes" id="UP000295657">
    <property type="component" value="Unassembled WGS sequence"/>
</dbReference>
<protein>
    <recommendedName>
        <fullName evidence="4">YpeB-like protein with protease inhibitory function</fullName>
    </recommendedName>
</protein>
<dbReference type="EMBL" id="SNYQ01000001">
    <property type="protein sequence ID" value="TDQ59772.1"/>
    <property type="molecule type" value="Genomic_DNA"/>
</dbReference>
<evidence type="ECO:0000313" key="2">
    <source>
        <dbReference type="EMBL" id="TDQ59772.1"/>
    </source>
</evidence>
<feature type="chain" id="PRO_5021018223" description="YpeB-like protein with protease inhibitory function" evidence="1">
    <location>
        <begin position="24"/>
        <end position="120"/>
    </location>
</feature>
<gene>
    <name evidence="2" type="ORF">EDC45_0432</name>
</gene>
<dbReference type="AlphaFoldDB" id="A0A4R6VFX3"/>
<proteinExistence type="predicted"/>